<proteinExistence type="predicted"/>
<reference evidence="2" key="1">
    <citation type="submission" date="2025-08" db="UniProtKB">
        <authorList>
            <consortium name="Ensembl"/>
        </authorList>
    </citation>
    <scope>IDENTIFICATION</scope>
</reference>
<protein>
    <recommendedName>
        <fullName evidence="1">SCAN box domain-containing protein</fullName>
    </recommendedName>
</protein>
<dbReference type="Proteomes" id="UP000694404">
    <property type="component" value="Unplaced"/>
</dbReference>
<keyword evidence="3" id="KW-1185">Reference proteome</keyword>
<dbReference type="Gene3D" id="1.10.4020.10">
    <property type="entry name" value="DNA breaking-rejoining enzymes"/>
    <property type="match status" value="1"/>
</dbReference>
<dbReference type="Pfam" id="PF02023">
    <property type="entry name" value="SCAN"/>
    <property type="match status" value="1"/>
</dbReference>
<feature type="domain" description="SCAN box" evidence="1">
    <location>
        <begin position="36"/>
        <end position="103"/>
    </location>
</feature>
<reference evidence="2" key="2">
    <citation type="submission" date="2025-09" db="UniProtKB">
        <authorList>
            <consortium name="Ensembl"/>
        </authorList>
    </citation>
    <scope>IDENTIFICATION</scope>
</reference>
<dbReference type="InterPro" id="IPR003309">
    <property type="entry name" value="SCAN_dom"/>
</dbReference>
<name>A0A8C0GLW5_CHEAB</name>
<sequence length="128" mass="14703">CTTAVYRGLSAEAAQDYDRVKAAVLDALDVSPEMFRQRFRSLAYPRGGRPRMVAQELCETCKRWLQPEHRMVEEIMEQLMLEQFTHILPPRGRAWVLRHQPATLAAGNDPSTYDEMITGKTTSYATWN</sequence>
<dbReference type="Ensembl" id="ENSCABT00000010962.1">
    <property type="protein sequence ID" value="ENSCABP00000010004.1"/>
    <property type="gene ID" value="ENSCABG00000007504.1"/>
</dbReference>
<evidence type="ECO:0000259" key="1">
    <source>
        <dbReference type="PROSITE" id="PS50804"/>
    </source>
</evidence>
<dbReference type="GeneTree" id="ENSGT01030000234795"/>
<organism evidence="2 3">
    <name type="scientific">Chelonoidis abingdonii</name>
    <name type="common">Abingdon island giant tortoise</name>
    <name type="synonym">Testudo abingdonii</name>
    <dbReference type="NCBI Taxonomy" id="106734"/>
    <lineage>
        <taxon>Eukaryota</taxon>
        <taxon>Metazoa</taxon>
        <taxon>Chordata</taxon>
        <taxon>Craniata</taxon>
        <taxon>Vertebrata</taxon>
        <taxon>Euteleostomi</taxon>
        <taxon>Archelosauria</taxon>
        <taxon>Testudinata</taxon>
        <taxon>Testudines</taxon>
        <taxon>Cryptodira</taxon>
        <taxon>Durocryptodira</taxon>
        <taxon>Testudinoidea</taxon>
        <taxon>Testudinidae</taxon>
        <taxon>Chelonoidis</taxon>
    </lineage>
</organism>
<dbReference type="PROSITE" id="PS50804">
    <property type="entry name" value="SCAN_BOX"/>
    <property type="match status" value="1"/>
</dbReference>
<dbReference type="SUPFAM" id="SSF47353">
    <property type="entry name" value="Retrovirus capsid dimerization domain-like"/>
    <property type="match status" value="1"/>
</dbReference>
<dbReference type="PANTHER" id="PTHR46888:SF1">
    <property type="entry name" value="RIBONUCLEASE H"/>
    <property type="match status" value="1"/>
</dbReference>
<evidence type="ECO:0000313" key="3">
    <source>
        <dbReference type="Proteomes" id="UP000694404"/>
    </source>
</evidence>
<dbReference type="SMART" id="SM00431">
    <property type="entry name" value="SCAN"/>
    <property type="match status" value="1"/>
</dbReference>
<dbReference type="InterPro" id="IPR038269">
    <property type="entry name" value="SCAN_sf"/>
</dbReference>
<dbReference type="PANTHER" id="PTHR46888">
    <property type="entry name" value="ZINC KNUCKLE DOMAINCONTAINING PROTEIN-RELATED"/>
    <property type="match status" value="1"/>
</dbReference>
<dbReference type="AlphaFoldDB" id="A0A8C0GLW5"/>
<accession>A0A8C0GLW5</accession>
<evidence type="ECO:0000313" key="2">
    <source>
        <dbReference type="Ensembl" id="ENSCABP00000010004.1"/>
    </source>
</evidence>